<dbReference type="GO" id="GO:0017111">
    <property type="term" value="F:ribonucleoside triphosphate phosphatase activity"/>
    <property type="evidence" value="ECO:0007669"/>
    <property type="project" value="InterPro"/>
</dbReference>
<dbReference type="EC" id="3.6.1.66" evidence="10"/>
<dbReference type="InterPro" id="IPR029001">
    <property type="entry name" value="ITPase-like_fam"/>
</dbReference>
<comment type="catalytic activity">
    <reaction evidence="10">
        <text>ITP + H2O = IMP + diphosphate + H(+)</text>
        <dbReference type="Rhea" id="RHEA:29399"/>
        <dbReference type="ChEBI" id="CHEBI:15377"/>
        <dbReference type="ChEBI" id="CHEBI:15378"/>
        <dbReference type="ChEBI" id="CHEBI:33019"/>
        <dbReference type="ChEBI" id="CHEBI:58053"/>
        <dbReference type="ChEBI" id="CHEBI:61402"/>
        <dbReference type="EC" id="3.6.1.66"/>
    </reaction>
</comment>
<feature type="binding site" evidence="10">
    <location>
        <begin position="13"/>
        <end position="18"/>
    </location>
    <ligand>
        <name>substrate</name>
    </ligand>
</feature>
<dbReference type="RefSeq" id="WP_191138455.1">
    <property type="nucleotide sequence ID" value="NZ_JACXAG020000001.1"/>
</dbReference>
<comment type="caution">
    <text evidence="12">The sequence shown here is derived from an EMBL/GenBank/DDBJ whole genome shotgun (WGS) entry which is preliminary data.</text>
</comment>
<sequence length="212" mass="23632">MIEWPYPYILVASGNQNKIKQFQDLFAHEFGLTVKGLKAFPHLPEIVEDRDTFEGNAIKKAESIAKIVAKPVISDDSGIMVSGLDGAPGVYSARYAGENATDAQNNHKLMEAIKHFSEEQRKAKFVCVMALAVPGQETQIVRGECEGVVIPTPRGNNGFGYDPLFYIPAERKTMAELSAERKYQISHRAKATGKLIQVLQDTYDFEQVQLKR</sequence>
<evidence type="ECO:0000256" key="6">
    <source>
        <dbReference type="ARBA" id="ARBA00022842"/>
    </source>
</evidence>
<evidence type="ECO:0000256" key="5">
    <source>
        <dbReference type="ARBA" id="ARBA00022801"/>
    </source>
</evidence>
<dbReference type="PANTHER" id="PTHR11067">
    <property type="entry name" value="INOSINE TRIPHOSPHATE PYROPHOSPHATASE/HAM1 PROTEIN"/>
    <property type="match status" value="1"/>
</dbReference>
<accession>A0A926RSS5</accession>
<dbReference type="Pfam" id="PF01725">
    <property type="entry name" value="Ham1p_like"/>
    <property type="match status" value="1"/>
</dbReference>
<dbReference type="Gene3D" id="3.90.950.10">
    <property type="match status" value="1"/>
</dbReference>
<feature type="binding site" evidence="10">
    <location>
        <position position="76"/>
    </location>
    <ligand>
        <name>Mg(2+)</name>
        <dbReference type="ChEBI" id="CHEBI:18420"/>
    </ligand>
</feature>
<organism evidence="12 13">
    <name type="scientific">Polycladospora coralii</name>
    <dbReference type="NCBI Taxonomy" id="2771432"/>
    <lineage>
        <taxon>Bacteria</taxon>
        <taxon>Bacillati</taxon>
        <taxon>Bacillota</taxon>
        <taxon>Bacilli</taxon>
        <taxon>Bacillales</taxon>
        <taxon>Thermoactinomycetaceae</taxon>
        <taxon>Polycladospora</taxon>
    </lineage>
</organism>
<dbReference type="PANTHER" id="PTHR11067:SF9">
    <property type="entry name" value="INOSINE TRIPHOSPHATE PYROPHOSPHATASE"/>
    <property type="match status" value="1"/>
</dbReference>
<comment type="function">
    <text evidence="10">Pyrophosphatase that catalyzes the hydrolysis of nucleoside triphosphates to their monophosphate derivatives, with a high preference for the non-canonical purine nucleotides XTP (xanthosine triphosphate), dITP (deoxyinosine triphosphate) and ITP. Seems to function as a house-cleaning enzyme that removes non-canonical purine nucleotides from the nucleotide pool, thus preventing their incorporation into DNA/RNA and avoiding chromosomal lesions.</text>
</comment>
<dbReference type="GO" id="GO:0046872">
    <property type="term" value="F:metal ion binding"/>
    <property type="evidence" value="ECO:0007669"/>
    <property type="project" value="UniProtKB-KW"/>
</dbReference>
<evidence type="ECO:0000256" key="4">
    <source>
        <dbReference type="ARBA" id="ARBA00022741"/>
    </source>
</evidence>
<dbReference type="CDD" id="cd00515">
    <property type="entry name" value="HAM1"/>
    <property type="match status" value="1"/>
</dbReference>
<evidence type="ECO:0000256" key="3">
    <source>
        <dbReference type="ARBA" id="ARBA00022723"/>
    </source>
</evidence>
<dbReference type="InterPro" id="IPR002637">
    <property type="entry name" value="RdgB/HAM1"/>
</dbReference>
<comment type="catalytic activity">
    <reaction evidence="8 10">
        <text>dITP + H2O = dIMP + diphosphate + H(+)</text>
        <dbReference type="Rhea" id="RHEA:28342"/>
        <dbReference type="ChEBI" id="CHEBI:15377"/>
        <dbReference type="ChEBI" id="CHEBI:15378"/>
        <dbReference type="ChEBI" id="CHEBI:33019"/>
        <dbReference type="ChEBI" id="CHEBI:61194"/>
        <dbReference type="ChEBI" id="CHEBI:61382"/>
        <dbReference type="EC" id="3.6.1.66"/>
    </reaction>
</comment>
<comment type="catalytic activity">
    <reaction evidence="9 10">
        <text>XTP + H2O = XMP + diphosphate + H(+)</text>
        <dbReference type="Rhea" id="RHEA:28610"/>
        <dbReference type="ChEBI" id="CHEBI:15377"/>
        <dbReference type="ChEBI" id="CHEBI:15378"/>
        <dbReference type="ChEBI" id="CHEBI:33019"/>
        <dbReference type="ChEBI" id="CHEBI:57464"/>
        <dbReference type="ChEBI" id="CHEBI:61314"/>
        <dbReference type="EC" id="3.6.1.66"/>
    </reaction>
</comment>
<keyword evidence="7 10" id="KW-0546">Nucleotide metabolism</keyword>
<evidence type="ECO:0000256" key="8">
    <source>
        <dbReference type="ARBA" id="ARBA00051875"/>
    </source>
</evidence>
<dbReference type="SUPFAM" id="SSF52972">
    <property type="entry name" value="ITPase-like"/>
    <property type="match status" value="1"/>
</dbReference>
<feature type="binding site" evidence="10">
    <location>
        <begin position="159"/>
        <end position="162"/>
    </location>
    <ligand>
        <name>substrate</name>
    </ligand>
</feature>
<keyword evidence="13" id="KW-1185">Reference proteome</keyword>
<protein>
    <recommendedName>
        <fullName evidence="10">dITP/XTP pyrophosphatase</fullName>
        <ecNumber evidence="10">3.6.1.66</ecNumber>
    </recommendedName>
    <alternativeName>
        <fullName evidence="10">Non-canonical purine NTP pyrophosphatase</fullName>
    </alternativeName>
    <alternativeName>
        <fullName evidence="10">Non-standard purine NTP pyrophosphatase</fullName>
    </alternativeName>
    <alternativeName>
        <fullName evidence="10">Nucleoside-triphosphate diphosphatase</fullName>
    </alternativeName>
    <alternativeName>
        <fullName evidence="10">Nucleoside-triphosphate pyrophosphatase</fullName>
        <shortName evidence="10">NTPase</shortName>
    </alternativeName>
</protein>
<feature type="binding site" evidence="10">
    <location>
        <position position="77"/>
    </location>
    <ligand>
        <name>substrate</name>
    </ligand>
</feature>
<feature type="active site" description="Proton acceptor" evidence="10">
    <location>
        <position position="76"/>
    </location>
</feature>
<dbReference type="GO" id="GO:0009146">
    <property type="term" value="P:purine nucleoside triphosphate catabolic process"/>
    <property type="evidence" value="ECO:0007669"/>
    <property type="project" value="UniProtKB-UniRule"/>
</dbReference>
<evidence type="ECO:0000256" key="10">
    <source>
        <dbReference type="HAMAP-Rule" id="MF_01405"/>
    </source>
</evidence>
<reference evidence="12" key="1">
    <citation type="submission" date="2020-09" db="EMBL/GenBank/DDBJ databases">
        <title>A novel bacterium of genus Hazenella, isolated from South China Sea.</title>
        <authorList>
            <person name="Huang H."/>
            <person name="Mo K."/>
            <person name="Hu Y."/>
        </authorList>
    </citation>
    <scope>NUCLEOTIDE SEQUENCE</scope>
    <source>
        <strain evidence="12">IB182357</strain>
    </source>
</reference>
<dbReference type="GO" id="GO:0005829">
    <property type="term" value="C:cytosol"/>
    <property type="evidence" value="ECO:0007669"/>
    <property type="project" value="TreeGrafter"/>
</dbReference>
<evidence type="ECO:0000256" key="9">
    <source>
        <dbReference type="ARBA" id="ARBA00052017"/>
    </source>
</evidence>
<dbReference type="GO" id="GO:0036222">
    <property type="term" value="F:XTP diphosphatase activity"/>
    <property type="evidence" value="ECO:0007669"/>
    <property type="project" value="UniProtKB-UniRule"/>
</dbReference>
<dbReference type="FunFam" id="3.90.950.10:FF:000001">
    <property type="entry name" value="dITP/XTP pyrophosphatase"/>
    <property type="match status" value="1"/>
</dbReference>
<keyword evidence="3 10" id="KW-0479">Metal-binding</keyword>
<feature type="binding site" evidence="10">
    <location>
        <position position="182"/>
    </location>
    <ligand>
        <name>substrate</name>
    </ligand>
</feature>
<dbReference type="GO" id="GO:0000166">
    <property type="term" value="F:nucleotide binding"/>
    <property type="evidence" value="ECO:0007669"/>
    <property type="project" value="UniProtKB-KW"/>
</dbReference>
<evidence type="ECO:0000313" key="13">
    <source>
        <dbReference type="Proteomes" id="UP000661691"/>
    </source>
</evidence>
<name>A0A926RSS5_9BACL</name>
<dbReference type="Proteomes" id="UP000661691">
    <property type="component" value="Unassembled WGS sequence"/>
</dbReference>
<keyword evidence="5 10" id="KW-0378">Hydrolase</keyword>
<dbReference type="GO" id="GO:0036220">
    <property type="term" value="F:ITP diphosphatase activity"/>
    <property type="evidence" value="ECO:0007669"/>
    <property type="project" value="UniProtKB-UniRule"/>
</dbReference>
<feature type="binding site" evidence="10">
    <location>
        <begin position="187"/>
        <end position="188"/>
    </location>
    <ligand>
        <name>substrate</name>
    </ligand>
</feature>
<dbReference type="HAMAP" id="MF_01405">
    <property type="entry name" value="Non_canon_purine_NTPase"/>
    <property type="match status" value="1"/>
</dbReference>
<keyword evidence="6 10" id="KW-0460">Magnesium</keyword>
<dbReference type="NCBIfam" id="TIGR00042">
    <property type="entry name" value="RdgB/HAM1 family non-canonical purine NTP pyrophosphatase"/>
    <property type="match status" value="1"/>
</dbReference>
<comment type="cofactor">
    <cofactor evidence="10">
        <name>Mg(2+)</name>
        <dbReference type="ChEBI" id="CHEBI:18420"/>
    </cofactor>
    <text evidence="10">Binds 1 Mg(2+) ion per subunit.</text>
</comment>
<evidence type="ECO:0000256" key="11">
    <source>
        <dbReference type="RuleBase" id="RU003781"/>
    </source>
</evidence>
<gene>
    <name evidence="12" type="ORF">IC620_05540</name>
</gene>
<evidence type="ECO:0000313" key="12">
    <source>
        <dbReference type="EMBL" id="MBD1371820.1"/>
    </source>
</evidence>
<dbReference type="EMBL" id="JACXAH010000005">
    <property type="protein sequence ID" value="MBD1371820.1"/>
    <property type="molecule type" value="Genomic_DNA"/>
</dbReference>
<dbReference type="GO" id="GO:0009117">
    <property type="term" value="P:nucleotide metabolic process"/>
    <property type="evidence" value="ECO:0007669"/>
    <property type="project" value="UniProtKB-KW"/>
</dbReference>
<comment type="subunit">
    <text evidence="2 10">Homodimer.</text>
</comment>
<dbReference type="NCBIfam" id="NF011397">
    <property type="entry name" value="PRK14822.1"/>
    <property type="match status" value="1"/>
</dbReference>
<dbReference type="GO" id="GO:0035870">
    <property type="term" value="F:dITP diphosphatase activity"/>
    <property type="evidence" value="ECO:0007669"/>
    <property type="project" value="UniProtKB-UniRule"/>
</dbReference>
<evidence type="ECO:0000256" key="7">
    <source>
        <dbReference type="ARBA" id="ARBA00023080"/>
    </source>
</evidence>
<evidence type="ECO:0000256" key="1">
    <source>
        <dbReference type="ARBA" id="ARBA00008023"/>
    </source>
</evidence>
<dbReference type="AlphaFoldDB" id="A0A926RSS5"/>
<comment type="caution">
    <text evidence="10">Lacks conserved residue(s) required for the propagation of feature annotation.</text>
</comment>
<dbReference type="InterPro" id="IPR020922">
    <property type="entry name" value="dITP/XTP_pyrophosphatase"/>
</dbReference>
<proteinExistence type="inferred from homology"/>
<keyword evidence="4 10" id="KW-0547">Nucleotide-binding</keyword>
<comment type="similarity">
    <text evidence="1 10 11">Belongs to the HAM1 NTPase family.</text>
</comment>
<evidence type="ECO:0000256" key="2">
    <source>
        <dbReference type="ARBA" id="ARBA00011738"/>
    </source>
</evidence>